<sequence>MSTPPAAADFDSAVAALYSQLHQSTTPAALNAAAARRTNTIHDMHTYLHRLGLELNNTAHDDGRSNHHLANPTQQSSCNHTLPPLIIHITGTKGKGSTLSYCESLLRNTYGLTTGMFTSPHLVCIRERIRINGIPVSKKVFAEVYWTVRRMLERNCHVMLQQQQHSNDATADVDDGNSSQGSDQELLLPPLPTLPGYFRMLTLMALYTFAHHDGPKVDAILLEVGMGGRYDATNVFEPHNDNNNRRILVRGITLIDFDHTRVLGSTLEQIAWEKGGIFVSNKRGKIHGNDGGYDKFLIGHEEQQEEEEYEDEERIGYNNTLYVNGSNTPQVANVLRTIAREEKDSSLLQLVQDSYLDSIPELNFHATHQRGNAALALAICQHAILQYQMQQQQQHCYYRTTLSNNGNVTKEQISAALNNTFWPGRCHTLTLPSSDNDNQEVSLKLRCDGAHTPISINACINWFQSILTSYSETTSDSVHKVLIFNCGHERNPIPLLHTLHQSGLFDRVYFSRADFERPSAMPKQLLDEWRKEEILTIVEPMSGEECATVNYEVMCNTLNELGMTTSSDAAECDGMTKRTWQHTLASIWKVIDLYHSSQVVEKKSHPSTNVDSKKVVVGLKVVDAIEDIKKHQQEALREVNGGKASVEILVTGSLYLVGSALEAVGWEEGESEGRLSIH</sequence>
<evidence type="ECO:0000256" key="2">
    <source>
        <dbReference type="ARBA" id="ARBA00008276"/>
    </source>
</evidence>
<keyword evidence="8" id="KW-0067">ATP-binding</keyword>
<evidence type="ECO:0000256" key="1">
    <source>
        <dbReference type="ARBA" id="ARBA00005150"/>
    </source>
</evidence>
<evidence type="ECO:0000313" key="14">
    <source>
        <dbReference type="EMBL" id="KAK1738508.1"/>
    </source>
</evidence>
<protein>
    <recommendedName>
        <fullName evidence="3">tetrahydrofolate synthase</fullName>
        <ecNumber evidence="3">6.3.2.17</ecNumber>
    </recommendedName>
    <alternativeName>
        <fullName evidence="11">Folylpoly-gamma-glutamate synthetase</fullName>
    </alternativeName>
    <alternativeName>
        <fullName evidence="10">Tetrahydrofolylpolyglutamate synthase</fullName>
    </alternativeName>
</protein>
<evidence type="ECO:0000256" key="9">
    <source>
        <dbReference type="ARBA" id="ARBA00022842"/>
    </source>
</evidence>
<dbReference type="InterPro" id="IPR018109">
    <property type="entry name" value="Folylpolyglutamate_synth_CS"/>
</dbReference>
<dbReference type="GO" id="GO:0006730">
    <property type="term" value="P:one-carbon metabolic process"/>
    <property type="evidence" value="ECO:0007669"/>
    <property type="project" value="UniProtKB-KW"/>
</dbReference>
<reference evidence="14" key="1">
    <citation type="submission" date="2023-06" db="EMBL/GenBank/DDBJ databases">
        <title>Survivors Of The Sea: Transcriptome response of Skeletonema marinoi to long-term dormancy.</title>
        <authorList>
            <person name="Pinder M.I.M."/>
            <person name="Kourtchenko O."/>
            <person name="Robertson E.K."/>
            <person name="Larsson T."/>
            <person name="Maumus F."/>
            <person name="Osuna-Cruz C.M."/>
            <person name="Vancaester E."/>
            <person name="Stenow R."/>
            <person name="Vandepoele K."/>
            <person name="Ploug H."/>
            <person name="Bruchert V."/>
            <person name="Godhe A."/>
            <person name="Topel M."/>
        </authorList>
    </citation>
    <scope>NUCLEOTIDE SEQUENCE</scope>
    <source>
        <strain evidence="14">R05AC</strain>
    </source>
</reference>
<evidence type="ECO:0000256" key="3">
    <source>
        <dbReference type="ARBA" id="ARBA00013025"/>
    </source>
</evidence>
<accession>A0AAD9DA98</accession>
<dbReference type="PROSITE" id="PS01011">
    <property type="entry name" value="FOLYLPOLYGLU_SYNT_1"/>
    <property type="match status" value="1"/>
</dbReference>
<evidence type="ECO:0000256" key="11">
    <source>
        <dbReference type="ARBA" id="ARBA00030876"/>
    </source>
</evidence>
<dbReference type="GO" id="GO:0004326">
    <property type="term" value="F:tetrahydrofolylpolyglutamate synthase activity"/>
    <property type="evidence" value="ECO:0007669"/>
    <property type="project" value="UniProtKB-EC"/>
</dbReference>
<dbReference type="EMBL" id="JATAAI010000020">
    <property type="protein sequence ID" value="KAK1738508.1"/>
    <property type="molecule type" value="Genomic_DNA"/>
</dbReference>
<evidence type="ECO:0000256" key="13">
    <source>
        <dbReference type="SAM" id="MobiDB-lite"/>
    </source>
</evidence>
<evidence type="ECO:0000256" key="8">
    <source>
        <dbReference type="ARBA" id="ARBA00022840"/>
    </source>
</evidence>
<name>A0AAD9DA98_9STRA</name>
<dbReference type="EC" id="6.3.2.17" evidence="3"/>
<evidence type="ECO:0000256" key="6">
    <source>
        <dbReference type="ARBA" id="ARBA00022723"/>
    </source>
</evidence>
<dbReference type="SUPFAM" id="SSF53244">
    <property type="entry name" value="MurD-like peptide ligases, peptide-binding domain"/>
    <property type="match status" value="1"/>
</dbReference>
<dbReference type="GO" id="GO:0005524">
    <property type="term" value="F:ATP binding"/>
    <property type="evidence" value="ECO:0007669"/>
    <property type="project" value="UniProtKB-KW"/>
</dbReference>
<gene>
    <name evidence="14" type="ORF">QTG54_010538</name>
</gene>
<dbReference type="PANTHER" id="PTHR11136:SF5">
    <property type="entry name" value="FOLYLPOLYGLUTAMATE SYNTHASE, MITOCHONDRIAL"/>
    <property type="match status" value="1"/>
</dbReference>
<evidence type="ECO:0000256" key="7">
    <source>
        <dbReference type="ARBA" id="ARBA00022741"/>
    </source>
</evidence>
<evidence type="ECO:0000256" key="5">
    <source>
        <dbReference type="ARBA" id="ARBA00022598"/>
    </source>
</evidence>
<keyword evidence="7" id="KW-0547">Nucleotide-binding</keyword>
<dbReference type="InterPro" id="IPR036615">
    <property type="entry name" value="Mur_ligase_C_dom_sf"/>
</dbReference>
<evidence type="ECO:0000256" key="4">
    <source>
        <dbReference type="ARBA" id="ARBA00022563"/>
    </source>
</evidence>
<dbReference type="PANTHER" id="PTHR11136">
    <property type="entry name" value="FOLYLPOLYGLUTAMATE SYNTHASE-RELATED"/>
    <property type="match status" value="1"/>
</dbReference>
<dbReference type="AlphaFoldDB" id="A0AAD9DA98"/>
<keyword evidence="5 14" id="KW-0436">Ligase</keyword>
<keyword evidence="6" id="KW-0479">Metal-binding</keyword>
<evidence type="ECO:0000256" key="10">
    <source>
        <dbReference type="ARBA" id="ARBA00030592"/>
    </source>
</evidence>
<dbReference type="Gene3D" id="3.40.1190.10">
    <property type="entry name" value="Mur-like, catalytic domain"/>
    <property type="match status" value="1"/>
</dbReference>
<comment type="catalytic activity">
    <reaction evidence="12">
        <text>(6S)-5,6,7,8-tetrahydrofolyl-(gamma-L-Glu)(n) + L-glutamate + ATP = (6S)-5,6,7,8-tetrahydrofolyl-(gamma-L-Glu)(n+1) + ADP + phosphate + H(+)</text>
        <dbReference type="Rhea" id="RHEA:10580"/>
        <dbReference type="Rhea" id="RHEA-COMP:14738"/>
        <dbReference type="Rhea" id="RHEA-COMP:14740"/>
        <dbReference type="ChEBI" id="CHEBI:15378"/>
        <dbReference type="ChEBI" id="CHEBI:29985"/>
        <dbReference type="ChEBI" id="CHEBI:30616"/>
        <dbReference type="ChEBI" id="CHEBI:43474"/>
        <dbReference type="ChEBI" id="CHEBI:141005"/>
        <dbReference type="ChEBI" id="CHEBI:456216"/>
        <dbReference type="EC" id="6.3.2.17"/>
    </reaction>
</comment>
<comment type="caution">
    <text evidence="14">The sequence shown here is derived from an EMBL/GenBank/DDBJ whole genome shotgun (WGS) entry which is preliminary data.</text>
</comment>
<dbReference type="SUPFAM" id="SSF53623">
    <property type="entry name" value="MurD-like peptide ligases, catalytic domain"/>
    <property type="match status" value="2"/>
</dbReference>
<dbReference type="GO" id="GO:0005739">
    <property type="term" value="C:mitochondrion"/>
    <property type="evidence" value="ECO:0007669"/>
    <property type="project" value="TreeGrafter"/>
</dbReference>
<dbReference type="Gene3D" id="3.90.190.20">
    <property type="entry name" value="Mur ligase, C-terminal domain"/>
    <property type="match status" value="1"/>
</dbReference>
<evidence type="ECO:0000313" key="15">
    <source>
        <dbReference type="Proteomes" id="UP001224775"/>
    </source>
</evidence>
<dbReference type="InterPro" id="IPR036565">
    <property type="entry name" value="Mur-like_cat_sf"/>
</dbReference>
<organism evidence="14 15">
    <name type="scientific">Skeletonema marinoi</name>
    <dbReference type="NCBI Taxonomy" id="267567"/>
    <lineage>
        <taxon>Eukaryota</taxon>
        <taxon>Sar</taxon>
        <taxon>Stramenopiles</taxon>
        <taxon>Ochrophyta</taxon>
        <taxon>Bacillariophyta</taxon>
        <taxon>Coscinodiscophyceae</taxon>
        <taxon>Thalassiosirophycidae</taxon>
        <taxon>Thalassiosirales</taxon>
        <taxon>Skeletonemataceae</taxon>
        <taxon>Skeletonema</taxon>
        <taxon>Skeletonema marinoi-dohrnii complex</taxon>
    </lineage>
</organism>
<dbReference type="GO" id="GO:0005829">
    <property type="term" value="C:cytosol"/>
    <property type="evidence" value="ECO:0007669"/>
    <property type="project" value="TreeGrafter"/>
</dbReference>
<feature type="region of interest" description="Disordered" evidence="13">
    <location>
        <begin position="163"/>
        <end position="186"/>
    </location>
</feature>
<keyword evidence="15" id="KW-1185">Reference proteome</keyword>
<dbReference type="InterPro" id="IPR001645">
    <property type="entry name" value="Folylpolyglutamate_synth"/>
</dbReference>
<evidence type="ECO:0000256" key="12">
    <source>
        <dbReference type="ARBA" id="ARBA00047493"/>
    </source>
</evidence>
<comment type="similarity">
    <text evidence="2">Belongs to the folylpolyglutamate synthase family.</text>
</comment>
<keyword evidence="9" id="KW-0460">Magnesium</keyword>
<dbReference type="NCBIfam" id="TIGR01499">
    <property type="entry name" value="folC"/>
    <property type="match status" value="1"/>
</dbReference>
<proteinExistence type="inferred from homology"/>
<comment type="pathway">
    <text evidence="1">Cofactor biosynthesis; tetrahydrofolylpolyglutamate biosynthesis.</text>
</comment>
<dbReference type="Proteomes" id="UP001224775">
    <property type="component" value="Unassembled WGS sequence"/>
</dbReference>
<keyword evidence="4" id="KW-0554">One-carbon metabolism</keyword>
<dbReference type="GO" id="GO:0046872">
    <property type="term" value="F:metal ion binding"/>
    <property type="evidence" value="ECO:0007669"/>
    <property type="project" value="UniProtKB-KW"/>
</dbReference>